<reference evidence="2 3" key="1">
    <citation type="journal article" date="2015" name="Sci. Rep.">
        <title>Genome of the facultative scuticociliatosis pathogen Pseudocohnilembus persalinus provides insight into its virulence through horizontal gene transfer.</title>
        <authorList>
            <person name="Xiong J."/>
            <person name="Wang G."/>
            <person name="Cheng J."/>
            <person name="Tian M."/>
            <person name="Pan X."/>
            <person name="Warren A."/>
            <person name="Jiang C."/>
            <person name="Yuan D."/>
            <person name="Miao W."/>
        </authorList>
    </citation>
    <scope>NUCLEOTIDE SEQUENCE [LARGE SCALE GENOMIC DNA]</scope>
    <source>
        <strain evidence="2">36N120E</strain>
    </source>
</reference>
<comment type="caution">
    <text evidence="2">The sequence shown here is derived from an EMBL/GenBank/DDBJ whole genome shotgun (WGS) entry which is preliminary data.</text>
</comment>
<sequence>MGACFSLFNDPEKMSMTIKGMYVHGYSKINNFIGEIRKIVLLQDKMLTFKTIISLYFVMKVLSLFGDYFGYCIMVTAFMWFDKIVLALENLYQQTAGKAAGLFKQIPAYKVQKNE</sequence>
<feature type="transmembrane region" description="Helical" evidence="1">
    <location>
        <begin position="55"/>
        <end position="81"/>
    </location>
</feature>
<keyword evidence="1" id="KW-0812">Transmembrane</keyword>
<protein>
    <submittedName>
        <fullName evidence="2">Uncharacterized protein</fullName>
    </submittedName>
</protein>
<evidence type="ECO:0000313" key="2">
    <source>
        <dbReference type="EMBL" id="KRX06006.1"/>
    </source>
</evidence>
<keyword evidence="1" id="KW-1133">Transmembrane helix</keyword>
<keyword evidence="1" id="KW-0472">Membrane</keyword>
<accession>A0A0V0QV26</accession>
<dbReference type="Proteomes" id="UP000054937">
    <property type="component" value="Unassembled WGS sequence"/>
</dbReference>
<dbReference type="EMBL" id="LDAU01000102">
    <property type="protein sequence ID" value="KRX06006.1"/>
    <property type="molecule type" value="Genomic_DNA"/>
</dbReference>
<proteinExistence type="predicted"/>
<evidence type="ECO:0000256" key="1">
    <source>
        <dbReference type="SAM" id="Phobius"/>
    </source>
</evidence>
<name>A0A0V0QV26_PSEPJ</name>
<dbReference type="InParanoid" id="A0A0V0QV26"/>
<keyword evidence="3" id="KW-1185">Reference proteome</keyword>
<organism evidence="2 3">
    <name type="scientific">Pseudocohnilembus persalinus</name>
    <name type="common">Ciliate</name>
    <dbReference type="NCBI Taxonomy" id="266149"/>
    <lineage>
        <taxon>Eukaryota</taxon>
        <taxon>Sar</taxon>
        <taxon>Alveolata</taxon>
        <taxon>Ciliophora</taxon>
        <taxon>Intramacronucleata</taxon>
        <taxon>Oligohymenophorea</taxon>
        <taxon>Scuticociliatia</taxon>
        <taxon>Philasterida</taxon>
        <taxon>Pseudocohnilembidae</taxon>
        <taxon>Pseudocohnilembus</taxon>
    </lineage>
</organism>
<dbReference type="OrthoDB" id="10630325at2759"/>
<evidence type="ECO:0000313" key="3">
    <source>
        <dbReference type="Proteomes" id="UP000054937"/>
    </source>
</evidence>
<dbReference type="AlphaFoldDB" id="A0A0V0QV26"/>
<gene>
    <name evidence="2" type="ORF">PPERSA_01084</name>
</gene>